<name>A0A6J6NI36_9ZZZZ</name>
<dbReference type="AlphaFoldDB" id="A0A6J6NI36"/>
<dbReference type="PANTHER" id="PTHR33490:SF6">
    <property type="entry name" value="SLL1049 PROTEIN"/>
    <property type="match status" value="1"/>
</dbReference>
<dbReference type="Gene3D" id="3.10.620.30">
    <property type="match status" value="1"/>
</dbReference>
<dbReference type="InterPro" id="IPR038765">
    <property type="entry name" value="Papain-like_cys_pep_sf"/>
</dbReference>
<dbReference type="EMBL" id="CAEZXM010000069">
    <property type="protein sequence ID" value="CAB4686037.1"/>
    <property type="molecule type" value="Genomic_DNA"/>
</dbReference>
<evidence type="ECO:0000313" key="2">
    <source>
        <dbReference type="EMBL" id="CAB4686037.1"/>
    </source>
</evidence>
<sequence>MAWRLRVVHDTTYNYESEVRASFNELRMTPLSDEHQILIQHRTSISPTAPLFSYEDYWGTTVHSFDLQTPHTTLSVTVENLVDTSAAAEVATAFAATWADLSNLMLTDSVCEYLPLTALVDAVEHGIDIRSYTTPLDAVLALSEALREHITYTPGATHVHTSASVAWAQKKGVCQDFTNIMLSILRSAGIPARYVSGYLYSGSGEIGETIVGESHSWVEAWLGSWLPIDPTNGRGVGEQHIAVAKGRDYHDVSPMSGVFTGGRSREVCATVSLTRLPR</sequence>
<dbReference type="Pfam" id="PF08379">
    <property type="entry name" value="Bact_transglu_N"/>
    <property type="match status" value="1"/>
</dbReference>
<proteinExistence type="predicted"/>
<accession>A0A6J6NI36</accession>
<organism evidence="2">
    <name type="scientific">freshwater metagenome</name>
    <dbReference type="NCBI Taxonomy" id="449393"/>
    <lineage>
        <taxon>unclassified sequences</taxon>
        <taxon>metagenomes</taxon>
        <taxon>ecological metagenomes</taxon>
    </lineage>
</organism>
<reference evidence="2" key="1">
    <citation type="submission" date="2020-05" db="EMBL/GenBank/DDBJ databases">
        <authorList>
            <person name="Chiriac C."/>
            <person name="Salcher M."/>
            <person name="Ghai R."/>
            <person name="Kavagutti S V."/>
        </authorList>
    </citation>
    <scope>NUCLEOTIDE SEQUENCE</scope>
</reference>
<dbReference type="InterPro" id="IPR002931">
    <property type="entry name" value="Transglutaminase-like"/>
</dbReference>
<protein>
    <submittedName>
        <fullName evidence="2">Unannotated protein</fullName>
    </submittedName>
</protein>
<dbReference type="PANTHER" id="PTHR33490">
    <property type="entry name" value="BLR5614 PROTEIN-RELATED"/>
    <property type="match status" value="1"/>
</dbReference>
<dbReference type="SMART" id="SM00460">
    <property type="entry name" value="TGc"/>
    <property type="match status" value="1"/>
</dbReference>
<feature type="domain" description="Transglutaminase-like" evidence="1">
    <location>
        <begin position="166"/>
        <end position="232"/>
    </location>
</feature>
<dbReference type="InterPro" id="IPR013589">
    <property type="entry name" value="Bac_transglu_N"/>
</dbReference>
<gene>
    <name evidence="2" type="ORF">UFOPK2366_00492</name>
</gene>
<evidence type="ECO:0000259" key="1">
    <source>
        <dbReference type="SMART" id="SM00460"/>
    </source>
</evidence>
<dbReference type="Pfam" id="PF01841">
    <property type="entry name" value="Transglut_core"/>
    <property type="match status" value="1"/>
</dbReference>
<dbReference type="SUPFAM" id="SSF54001">
    <property type="entry name" value="Cysteine proteinases"/>
    <property type="match status" value="1"/>
</dbReference>